<comment type="caution">
    <text evidence="3">The sequence shown here is derived from an EMBL/GenBank/DDBJ whole genome shotgun (WGS) entry which is preliminary data.</text>
</comment>
<evidence type="ECO:0000313" key="4">
    <source>
        <dbReference type="Proteomes" id="UP000743370"/>
    </source>
</evidence>
<accession>A0A8T0LEX4</accession>
<feature type="compositionally biased region" description="Basic and acidic residues" evidence="1">
    <location>
        <begin position="90"/>
        <end position="106"/>
    </location>
</feature>
<keyword evidence="2" id="KW-0732">Signal</keyword>
<feature type="signal peptide" evidence="2">
    <location>
        <begin position="1"/>
        <end position="20"/>
    </location>
</feature>
<proteinExistence type="predicted"/>
<evidence type="ECO:0000256" key="1">
    <source>
        <dbReference type="SAM" id="MobiDB-lite"/>
    </source>
</evidence>
<reference evidence="3 4" key="1">
    <citation type="submission" date="2020-05" db="EMBL/GenBank/DDBJ databases">
        <title>Vigna angularis (adzuki bean) Var. LongXiaoDou No. 4 denovo assembly.</title>
        <authorList>
            <person name="Xiang H."/>
        </authorList>
    </citation>
    <scope>NUCLEOTIDE SEQUENCE [LARGE SCALE GENOMIC DNA]</scope>
    <source>
        <tissue evidence="3">Leaf</tissue>
    </source>
</reference>
<dbReference type="Proteomes" id="UP000743370">
    <property type="component" value="Unassembled WGS sequence"/>
</dbReference>
<dbReference type="AlphaFoldDB" id="A0A8T0LEX4"/>
<sequence>MTNRCPNFCCFCGLWGVLHQLVIEILIKSLKQESSCGPCHRVQSLKLIGRETVIDDDGHLLLRAKEPFQHDVSALDESEEGAAECGSAEGNKETLTHGEEVTDRGTNDNGVPGVFLLAGKP</sequence>
<protein>
    <submittedName>
        <fullName evidence="3">Uncharacterized protein</fullName>
    </submittedName>
</protein>
<feature type="chain" id="PRO_5035799255" evidence="2">
    <location>
        <begin position="21"/>
        <end position="121"/>
    </location>
</feature>
<evidence type="ECO:0000313" key="3">
    <source>
        <dbReference type="EMBL" id="KAG2410031.1"/>
    </source>
</evidence>
<gene>
    <name evidence="3" type="ORF">HKW66_Vig0006960</name>
</gene>
<dbReference type="EMBL" id="JABFOF010000001">
    <property type="protein sequence ID" value="KAG2410031.1"/>
    <property type="molecule type" value="Genomic_DNA"/>
</dbReference>
<evidence type="ECO:0000256" key="2">
    <source>
        <dbReference type="SAM" id="SignalP"/>
    </source>
</evidence>
<organism evidence="3 4">
    <name type="scientific">Phaseolus angularis</name>
    <name type="common">Azuki bean</name>
    <name type="synonym">Vigna angularis</name>
    <dbReference type="NCBI Taxonomy" id="3914"/>
    <lineage>
        <taxon>Eukaryota</taxon>
        <taxon>Viridiplantae</taxon>
        <taxon>Streptophyta</taxon>
        <taxon>Embryophyta</taxon>
        <taxon>Tracheophyta</taxon>
        <taxon>Spermatophyta</taxon>
        <taxon>Magnoliopsida</taxon>
        <taxon>eudicotyledons</taxon>
        <taxon>Gunneridae</taxon>
        <taxon>Pentapetalae</taxon>
        <taxon>rosids</taxon>
        <taxon>fabids</taxon>
        <taxon>Fabales</taxon>
        <taxon>Fabaceae</taxon>
        <taxon>Papilionoideae</taxon>
        <taxon>50 kb inversion clade</taxon>
        <taxon>NPAAA clade</taxon>
        <taxon>indigoferoid/millettioid clade</taxon>
        <taxon>Phaseoleae</taxon>
        <taxon>Vigna</taxon>
    </lineage>
</organism>
<feature type="region of interest" description="Disordered" evidence="1">
    <location>
        <begin position="77"/>
        <end position="113"/>
    </location>
</feature>
<name>A0A8T0LEX4_PHAAN</name>